<proteinExistence type="predicted"/>
<evidence type="ECO:0000313" key="1">
    <source>
        <dbReference type="EMBL" id="KEQ95396.1"/>
    </source>
</evidence>
<organism evidence="1 2">
    <name type="scientific">Aureobasidium subglaciale (strain EXF-2481)</name>
    <name type="common">Aureobasidium pullulans var. subglaciale</name>
    <dbReference type="NCBI Taxonomy" id="1043005"/>
    <lineage>
        <taxon>Eukaryota</taxon>
        <taxon>Fungi</taxon>
        <taxon>Dikarya</taxon>
        <taxon>Ascomycota</taxon>
        <taxon>Pezizomycotina</taxon>
        <taxon>Dothideomycetes</taxon>
        <taxon>Dothideomycetidae</taxon>
        <taxon>Dothideales</taxon>
        <taxon>Saccotheciaceae</taxon>
        <taxon>Aureobasidium</taxon>
    </lineage>
</organism>
<keyword evidence="2" id="KW-1185">Reference proteome</keyword>
<dbReference type="GeneID" id="25366474"/>
<accession>A0A074Z986</accession>
<sequence>MRRGKVAETEVLREVPGSMVNRHLSRANKSSTHHRDFQVLAMMLAPLFDMHLKVNPLFSTTSERLVRSCHLKPSVSTLKKFFTKLDCLHEFTNKCKGTSRDGSNITHTAQGWSSCDLSNCAVLRNHYIVARKVQATKPHLRPHIFSGANHYACIR</sequence>
<dbReference type="HOGENOM" id="CLU_1695131_0_0_1"/>
<dbReference type="Proteomes" id="UP000030641">
    <property type="component" value="Unassembled WGS sequence"/>
</dbReference>
<gene>
    <name evidence="1" type="ORF">AUEXF2481DRAFT_39946</name>
</gene>
<dbReference type="RefSeq" id="XP_013343863.1">
    <property type="nucleotide sequence ID" value="XM_013488409.1"/>
</dbReference>
<dbReference type="AlphaFoldDB" id="A0A074Z986"/>
<dbReference type="EMBL" id="KL584759">
    <property type="protein sequence ID" value="KEQ95396.1"/>
    <property type="molecule type" value="Genomic_DNA"/>
</dbReference>
<dbReference type="InParanoid" id="A0A074Z986"/>
<evidence type="ECO:0000313" key="2">
    <source>
        <dbReference type="Proteomes" id="UP000030641"/>
    </source>
</evidence>
<protein>
    <submittedName>
        <fullName evidence="1">Uncharacterized protein</fullName>
    </submittedName>
</protein>
<name>A0A074Z986_AURSE</name>
<reference evidence="1 2" key="1">
    <citation type="journal article" date="2014" name="BMC Genomics">
        <title>Genome sequencing of four Aureobasidium pullulans varieties: biotechnological potential, stress tolerance, and description of new species.</title>
        <authorList>
            <person name="Gostin Ar C."/>
            <person name="Ohm R.A."/>
            <person name="Kogej T."/>
            <person name="Sonjak S."/>
            <person name="Turk M."/>
            <person name="Zajc J."/>
            <person name="Zalar P."/>
            <person name="Grube M."/>
            <person name="Sun H."/>
            <person name="Han J."/>
            <person name="Sharma A."/>
            <person name="Chiniquy J."/>
            <person name="Ngan C.Y."/>
            <person name="Lipzen A."/>
            <person name="Barry K."/>
            <person name="Grigoriev I.V."/>
            <person name="Gunde-Cimerman N."/>
        </authorList>
    </citation>
    <scope>NUCLEOTIDE SEQUENCE [LARGE SCALE GENOMIC DNA]</scope>
    <source>
        <strain evidence="1 2">EXF-2481</strain>
    </source>
</reference>